<evidence type="ECO:0000256" key="1">
    <source>
        <dbReference type="ARBA" id="ARBA00003819"/>
    </source>
</evidence>
<dbReference type="PANTHER" id="PTHR33175:SF3">
    <property type="entry name" value="DNA-BINDING PROTEIN HU-BETA"/>
    <property type="match status" value="1"/>
</dbReference>
<evidence type="ECO:0000313" key="7">
    <source>
        <dbReference type="Proteomes" id="UP000250086"/>
    </source>
</evidence>
<keyword evidence="4 6" id="KW-0238">DNA-binding</keyword>
<gene>
    <name evidence="6" type="primary">hup</name>
    <name evidence="6" type="ORF">NCTC13093_01976</name>
</gene>
<keyword evidence="7" id="KW-1185">Reference proteome</keyword>
<dbReference type="GO" id="GO:0003677">
    <property type="term" value="F:DNA binding"/>
    <property type="evidence" value="ECO:0007669"/>
    <property type="project" value="UniProtKB-KW"/>
</dbReference>
<dbReference type="EMBL" id="UAPV01000001">
    <property type="protein sequence ID" value="SPT70560.1"/>
    <property type="molecule type" value="Genomic_DNA"/>
</dbReference>
<dbReference type="PANTHER" id="PTHR33175">
    <property type="entry name" value="DNA-BINDING PROTEIN HU"/>
    <property type="match status" value="1"/>
</dbReference>
<dbReference type="InterPro" id="IPR020816">
    <property type="entry name" value="Histone-like_DNA-bd_CS"/>
</dbReference>
<keyword evidence="3" id="KW-0226">DNA condensation</keyword>
<dbReference type="AlphaFoldDB" id="A0A2X0VF12"/>
<dbReference type="PROSITE" id="PS00045">
    <property type="entry name" value="HISTONE_LIKE"/>
    <property type="match status" value="1"/>
</dbReference>
<evidence type="ECO:0000256" key="3">
    <source>
        <dbReference type="ARBA" id="ARBA00023067"/>
    </source>
</evidence>
<proteinExistence type="inferred from homology"/>
<comment type="similarity">
    <text evidence="2 5">Belongs to the bacterial histone-like protein family.</text>
</comment>
<sequence length="91" mass="9766">MNKSQLVEQISKKSKLSLKDSQAALNAFIDVVGETLGKGESITLVGFGSFVVRSRNARVGINPRTREEVNIPASKLPAFKAGKPLKDIVNG</sequence>
<evidence type="ECO:0000313" key="6">
    <source>
        <dbReference type="EMBL" id="SPT70560.1"/>
    </source>
</evidence>
<comment type="function">
    <text evidence="1">Histone-like DNA-binding protein which is capable of wrapping DNA to stabilize it, and thus to prevent its denaturation under extreme environmental conditions.</text>
</comment>
<evidence type="ECO:0000256" key="2">
    <source>
        <dbReference type="ARBA" id="ARBA00010529"/>
    </source>
</evidence>
<dbReference type="GO" id="GO:0030527">
    <property type="term" value="F:structural constituent of chromatin"/>
    <property type="evidence" value="ECO:0007669"/>
    <property type="project" value="InterPro"/>
</dbReference>
<evidence type="ECO:0000256" key="5">
    <source>
        <dbReference type="RuleBase" id="RU003939"/>
    </source>
</evidence>
<dbReference type="Gene3D" id="4.10.520.10">
    <property type="entry name" value="IHF-like DNA-binding proteins"/>
    <property type="match status" value="1"/>
</dbReference>
<reference evidence="6 7" key="1">
    <citation type="submission" date="2018-06" db="EMBL/GenBank/DDBJ databases">
        <authorList>
            <consortium name="Pathogen Informatics"/>
            <person name="Doyle S."/>
        </authorList>
    </citation>
    <scope>NUCLEOTIDE SEQUENCE [LARGE SCALE GENOMIC DNA]</scope>
    <source>
        <strain evidence="6 7">NCTC13093</strain>
    </source>
</reference>
<dbReference type="SUPFAM" id="SSF47729">
    <property type="entry name" value="IHF-like DNA-binding proteins"/>
    <property type="match status" value="1"/>
</dbReference>
<dbReference type="InterPro" id="IPR010992">
    <property type="entry name" value="IHF-like_DNA-bd_dom_sf"/>
</dbReference>
<dbReference type="RefSeq" id="WP_113744620.1">
    <property type="nucleotide sequence ID" value="NZ_UAPU01000005.1"/>
</dbReference>
<dbReference type="InterPro" id="IPR000119">
    <property type="entry name" value="Hist_DNA-bd"/>
</dbReference>
<evidence type="ECO:0000256" key="4">
    <source>
        <dbReference type="ARBA" id="ARBA00023125"/>
    </source>
</evidence>
<dbReference type="GO" id="GO:0030261">
    <property type="term" value="P:chromosome condensation"/>
    <property type="evidence" value="ECO:0007669"/>
    <property type="project" value="UniProtKB-KW"/>
</dbReference>
<accession>A0A2X0VF12</accession>
<dbReference type="CDD" id="cd13831">
    <property type="entry name" value="HU"/>
    <property type="match status" value="1"/>
</dbReference>
<dbReference type="SMART" id="SM00411">
    <property type="entry name" value="BHL"/>
    <property type="match status" value="1"/>
</dbReference>
<organism evidence="6 7">
    <name type="scientific">Anaerobiospirillum thomasii</name>
    <dbReference type="NCBI Taxonomy" id="179995"/>
    <lineage>
        <taxon>Bacteria</taxon>
        <taxon>Pseudomonadati</taxon>
        <taxon>Pseudomonadota</taxon>
        <taxon>Gammaproteobacteria</taxon>
        <taxon>Aeromonadales</taxon>
        <taxon>Succinivibrionaceae</taxon>
        <taxon>Anaerobiospirillum</taxon>
    </lineage>
</organism>
<protein>
    <submittedName>
        <fullName evidence="6">DNA-binding protein HU</fullName>
    </submittedName>
</protein>
<dbReference type="Pfam" id="PF00216">
    <property type="entry name" value="Bac_DNA_binding"/>
    <property type="match status" value="1"/>
</dbReference>
<dbReference type="OrthoDB" id="9799835at2"/>
<name>A0A2X0VF12_9GAMM</name>
<dbReference type="Proteomes" id="UP000250086">
    <property type="component" value="Unassembled WGS sequence"/>
</dbReference>
<dbReference type="PRINTS" id="PR01727">
    <property type="entry name" value="DNABINDINGHU"/>
</dbReference>